<accession>A0A4R2JIR0</accession>
<keyword evidence="2" id="KW-1185">Reference proteome</keyword>
<sequence>MPIAGRTWRTYNEIADLFKAPADPDWELDRDLIDQSLRDPWATT</sequence>
<dbReference type="RefSeq" id="WP_279494102.1">
    <property type="nucleotide sequence ID" value="NZ_SLWS01000005.1"/>
</dbReference>
<dbReference type="AlphaFoldDB" id="A0A4R2JIR0"/>
<proteinExistence type="predicted"/>
<comment type="caution">
    <text evidence="1">The sequence shown here is derived from an EMBL/GenBank/DDBJ whole genome shotgun (WGS) entry which is preliminary data.</text>
</comment>
<evidence type="ECO:0000313" key="1">
    <source>
        <dbReference type="EMBL" id="TCO58657.1"/>
    </source>
</evidence>
<evidence type="ECO:0000313" key="2">
    <source>
        <dbReference type="Proteomes" id="UP000295680"/>
    </source>
</evidence>
<protein>
    <submittedName>
        <fullName evidence="1">Uncharacterized protein</fullName>
    </submittedName>
</protein>
<name>A0A4R2JIR0_9PSEU</name>
<organism evidence="1 2">
    <name type="scientific">Actinocrispum wychmicini</name>
    <dbReference type="NCBI Taxonomy" id="1213861"/>
    <lineage>
        <taxon>Bacteria</taxon>
        <taxon>Bacillati</taxon>
        <taxon>Actinomycetota</taxon>
        <taxon>Actinomycetes</taxon>
        <taxon>Pseudonocardiales</taxon>
        <taxon>Pseudonocardiaceae</taxon>
        <taxon>Actinocrispum</taxon>
    </lineage>
</organism>
<dbReference type="EMBL" id="SLWS01000005">
    <property type="protein sequence ID" value="TCO58657.1"/>
    <property type="molecule type" value="Genomic_DNA"/>
</dbReference>
<gene>
    <name evidence="1" type="ORF">EV192_105728</name>
</gene>
<dbReference type="Proteomes" id="UP000295680">
    <property type="component" value="Unassembled WGS sequence"/>
</dbReference>
<reference evidence="1 2" key="1">
    <citation type="submission" date="2019-03" db="EMBL/GenBank/DDBJ databases">
        <title>Genomic Encyclopedia of Type Strains, Phase IV (KMG-IV): sequencing the most valuable type-strain genomes for metagenomic binning, comparative biology and taxonomic classification.</title>
        <authorList>
            <person name="Goeker M."/>
        </authorList>
    </citation>
    <scope>NUCLEOTIDE SEQUENCE [LARGE SCALE GENOMIC DNA]</scope>
    <source>
        <strain evidence="1 2">DSM 45934</strain>
    </source>
</reference>